<keyword evidence="2" id="KW-1185">Reference proteome</keyword>
<dbReference type="Proteomes" id="UP000887566">
    <property type="component" value="Unplaced"/>
</dbReference>
<evidence type="ECO:0000313" key="3">
    <source>
        <dbReference type="WBParaSite" id="PSAMB.scaffold3928size16380.g23010.t1"/>
    </source>
</evidence>
<dbReference type="WBParaSite" id="PSAMB.scaffold3928size16380.g23010.t1">
    <property type="protein sequence ID" value="PSAMB.scaffold3928size16380.g23010.t1"/>
    <property type="gene ID" value="PSAMB.scaffold3928size16380.g23010"/>
</dbReference>
<sequence length="112" mass="12297">MESVVETAVFVATILILHFILTSPPDRLNTRQIVNSVIAGSYGNVLVVLAIVWQLHQTWSYVVLTQIFIFISQVQVQRAVSALFSSVGRAVAAVIIATGFKWVTGMIISAFF</sequence>
<keyword evidence="1" id="KW-0472">Membrane</keyword>
<proteinExistence type="predicted"/>
<organism evidence="2 3">
    <name type="scientific">Plectus sambesii</name>
    <dbReference type="NCBI Taxonomy" id="2011161"/>
    <lineage>
        <taxon>Eukaryota</taxon>
        <taxon>Metazoa</taxon>
        <taxon>Ecdysozoa</taxon>
        <taxon>Nematoda</taxon>
        <taxon>Chromadorea</taxon>
        <taxon>Plectida</taxon>
        <taxon>Plectina</taxon>
        <taxon>Plectoidea</taxon>
        <taxon>Plectidae</taxon>
        <taxon>Plectus</taxon>
    </lineage>
</organism>
<reference evidence="3" key="1">
    <citation type="submission" date="2022-11" db="UniProtKB">
        <authorList>
            <consortium name="WormBaseParasite"/>
        </authorList>
    </citation>
    <scope>IDENTIFICATION</scope>
</reference>
<feature type="transmembrane region" description="Helical" evidence="1">
    <location>
        <begin position="6"/>
        <end position="21"/>
    </location>
</feature>
<name>A0A914WFZ3_9BILA</name>
<keyword evidence="1" id="KW-0812">Transmembrane</keyword>
<dbReference type="AlphaFoldDB" id="A0A914WFZ3"/>
<protein>
    <submittedName>
        <fullName evidence="3">Uncharacterized protein</fullName>
    </submittedName>
</protein>
<feature type="transmembrane region" description="Helical" evidence="1">
    <location>
        <begin position="33"/>
        <end position="53"/>
    </location>
</feature>
<feature type="transmembrane region" description="Helical" evidence="1">
    <location>
        <begin position="88"/>
        <end position="111"/>
    </location>
</feature>
<keyword evidence="1" id="KW-1133">Transmembrane helix</keyword>
<accession>A0A914WFZ3</accession>
<evidence type="ECO:0000256" key="1">
    <source>
        <dbReference type="SAM" id="Phobius"/>
    </source>
</evidence>
<evidence type="ECO:0000313" key="2">
    <source>
        <dbReference type="Proteomes" id="UP000887566"/>
    </source>
</evidence>